<dbReference type="SMART" id="SM00116">
    <property type="entry name" value="CBS"/>
    <property type="match status" value="2"/>
</dbReference>
<evidence type="ECO:0000313" key="14">
    <source>
        <dbReference type="Proteomes" id="UP000823927"/>
    </source>
</evidence>
<evidence type="ECO:0000256" key="5">
    <source>
        <dbReference type="ARBA" id="ARBA00022989"/>
    </source>
</evidence>
<dbReference type="SUPFAM" id="SSF56176">
    <property type="entry name" value="FAD-binding/transporter-associated domain-like"/>
    <property type="match status" value="1"/>
</dbReference>
<keyword evidence="4" id="KW-0677">Repeat</keyword>
<dbReference type="PANTHER" id="PTHR22777:SF17">
    <property type="entry name" value="UPF0053 PROTEIN SLL0260"/>
    <property type="match status" value="1"/>
</dbReference>
<evidence type="ECO:0000313" key="13">
    <source>
        <dbReference type="EMBL" id="HIS46900.1"/>
    </source>
</evidence>
<evidence type="ECO:0000256" key="2">
    <source>
        <dbReference type="ARBA" id="ARBA00006337"/>
    </source>
</evidence>
<dbReference type="GO" id="GO:0050660">
    <property type="term" value="F:flavin adenine dinucleotide binding"/>
    <property type="evidence" value="ECO:0007669"/>
    <property type="project" value="InterPro"/>
</dbReference>
<gene>
    <name evidence="13" type="ORF">IAB46_04910</name>
</gene>
<dbReference type="InterPro" id="IPR044751">
    <property type="entry name" value="Ion_transp-like_CBS"/>
</dbReference>
<dbReference type="PANTHER" id="PTHR22777">
    <property type="entry name" value="HEMOLYSIN-RELATED"/>
    <property type="match status" value="1"/>
</dbReference>
<comment type="subcellular location">
    <subcellularLocation>
        <location evidence="1">Membrane</location>
        <topology evidence="1">Multi-pass membrane protein</topology>
    </subcellularLocation>
</comment>
<name>A0A9D1F3X5_9FIRM</name>
<dbReference type="InterPro" id="IPR036318">
    <property type="entry name" value="FAD-bd_PCMH-like_sf"/>
</dbReference>
<reference evidence="13" key="2">
    <citation type="journal article" date="2021" name="PeerJ">
        <title>Extensive microbial diversity within the chicken gut microbiome revealed by metagenomics and culture.</title>
        <authorList>
            <person name="Gilroy R."/>
            <person name="Ravi A."/>
            <person name="Getino M."/>
            <person name="Pursley I."/>
            <person name="Horton D.L."/>
            <person name="Alikhan N.F."/>
            <person name="Baker D."/>
            <person name="Gharbi K."/>
            <person name="Hall N."/>
            <person name="Watson M."/>
            <person name="Adriaenssens E.M."/>
            <person name="Foster-Nyarko E."/>
            <person name="Jarju S."/>
            <person name="Secka A."/>
            <person name="Antonio M."/>
            <person name="Oren A."/>
            <person name="Chaudhuri R.R."/>
            <person name="La Ragione R."/>
            <person name="Hildebrand F."/>
            <person name="Pallen M.J."/>
        </authorList>
    </citation>
    <scope>NUCLEOTIDE SEQUENCE</scope>
    <source>
        <strain evidence="13">CHK178-757</strain>
    </source>
</reference>
<dbReference type="Pfam" id="PF03471">
    <property type="entry name" value="CorC_HlyC"/>
    <property type="match status" value="1"/>
</dbReference>
<feature type="transmembrane region" description="Helical" evidence="10">
    <location>
        <begin position="143"/>
        <end position="164"/>
    </location>
</feature>
<feature type="domain" description="CBS" evidence="11">
    <location>
        <begin position="288"/>
        <end position="345"/>
    </location>
</feature>
<evidence type="ECO:0000256" key="7">
    <source>
        <dbReference type="ARBA" id="ARBA00023136"/>
    </source>
</evidence>
<dbReference type="InterPro" id="IPR016169">
    <property type="entry name" value="FAD-bd_PCMH_sub2"/>
</dbReference>
<proteinExistence type="inferred from homology"/>
<evidence type="ECO:0000259" key="12">
    <source>
        <dbReference type="PROSITE" id="PS51846"/>
    </source>
</evidence>
<evidence type="ECO:0000256" key="6">
    <source>
        <dbReference type="ARBA" id="ARBA00023122"/>
    </source>
</evidence>
<dbReference type="Proteomes" id="UP000823927">
    <property type="component" value="Unassembled WGS sequence"/>
</dbReference>
<dbReference type="EMBL" id="DVIT01000019">
    <property type="protein sequence ID" value="HIS46900.1"/>
    <property type="molecule type" value="Genomic_DNA"/>
</dbReference>
<dbReference type="Gene3D" id="3.10.580.10">
    <property type="entry name" value="CBS-domain"/>
    <property type="match status" value="1"/>
</dbReference>
<dbReference type="InterPro" id="IPR000644">
    <property type="entry name" value="CBS_dom"/>
</dbReference>
<dbReference type="InterPro" id="IPR046342">
    <property type="entry name" value="CBS_dom_sf"/>
</dbReference>
<organism evidence="13 14">
    <name type="scientific">Candidatus Scybalocola faecigallinarum</name>
    <dbReference type="NCBI Taxonomy" id="2840941"/>
    <lineage>
        <taxon>Bacteria</taxon>
        <taxon>Bacillati</taxon>
        <taxon>Bacillota</taxon>
        <taxon>Clostridia</taxon>
        <taxon>Lachnospirales</taxon>
        <taxon>Lachnospiraceae</taxon>
        <taxon>Lachnospiraceae incertae sedis</taxon>
        <taxon>Candidatus Scybalocola (ex Gilroy et al. 2021)</taxon>
    </lineage>
</organism>
<dbReference type="Gene3D" id="3.30.465.10">
    <property type="match status" value="1"/>
</dbReference>
<sequence>MDSVPQQILLQVILILINAFFAATEIAVVSLNTTKLKKLAEDGDKTANRLLRLVEEPTGFLSTIQVGITLAGFLGSAFAADNFAQYLVDWVYNDIGFHGIPLSVLNTLSVIAITIILSYFTLIFGELVPKRIAMQKSYQVAKFSCRVVSAVAFVMRPVIFFLSLSTNVVLKILRFKTEAEEESVTEEEIRMMVDLGEEKGVIDEDEKEWIQNVFAFDDTPARDIMTHSTDVTFLSLKADENEVLDVIRNSGKSRFPVFDKDFDDIVGVLYARDFLMADSQERKDLKKFLRAPYFIPESISADKLFKDMQMKKIHFAVVIDEFGQVSGIITMEDLLEEIVGNIYDEYDASEEKELEQISETVWRVNGECDIESLSEELGVDSLESPDYDTVGGFVFSQLHTIPKDGTTFDLKFDSLIFHVTEIENRRIKEVLVERQEVEPEKDDTEEKTEEK</sequence>
<dbReference type="Pfam" id="PF00571">
    <property type="entry name" value="CBS"/>
    <property type="match status" value="2"/>
</dbReference>
<comment type="caution">
    <text evidence="13">The sequence shown here is derived from an EMBL/GenBank/DDBJ whole genome shotgun (WGS) entry which is preliminary data.</text>
</comment>
<keyword evidence="6 8" id="KW-0129">CBS domain</keyword>
<dbReference type="GO" id="GO:0005886">
    <property type="term" value="C:plasma membrane"/>
    <property type="evidence" value="ECO:0007669"/>
    <property type="project" value="TreeGrafter"/>
</dbReference>
<protein>
    <submittedName>
        <fullName evidence="13">HlyC/CorC family transporter</fullName>
    </submittedName>
</protein>
<evidence type="ECO:0000256" key="9">
    <source>
        <dbReference type="PROSITE-ProRule" id="PRU01193"/>
    </source>
</evidence>
<dbReference type="PROSITE" id="PS51846">
    <property type="entry name" value="CNNM"/>
    <property type="match status" value="1"/>
</dbReference>
<keyword evidence="5 9" id="KW-1133">Transmembrane helix</keyword>
<evidence type="ECO:0000256" key="1">
    <source>
        <dbReference type="ARBA" id="ARBA00004141"/>
    </source>
</evidence>
<feature type="domain" description="CBS" evidence="11">
    <location>
        <begin position="225"/>
        <end position="285"/>
    </location>
</feature>
<feature type="transmembrane region" description="Helical" evidence="10">
    <location>
        <begin position="59"/>
        <end position="80"/>
    </location>
</feature>
<evidence type="ECO:0000259" key="11">
    <source>
        <dbReference type="PROSITE" id="PS51371"/>
    </source>
</evidence>
<evidence type="ECO:0000256" key="4">
    <source>
        <dbReference type="ARBA" id="ARBA00022737"/>
    </source>
</evidence>
<comment type="similarity">
    <text evidence="2">Belongs to the UPF0053 family.</text>
</comment>
<feature type="domain" description="CNNM transmembrane" evidence="12">
    <location>
        <begin position="1"/>
        <end position="206"/>
    </location>
</feature>
<dbReference type="SUPFAM" id="SSF54631">
    <property type="entry name" value="CBS-domain pair"/>
    <property type="match status" value="1"/>
</dbReference>
<dbReference type="FunFam" id="3.10.580.10:FF:000002">
    <property type="entry name" value="Magnesium/cobalt efflux protein CorC"/>
    <property type="match status" value="1"/>
</dbReference>
<dbReference type="PROSITE" id="PS51371">
    <property type="entry name" value="CBS"/>
    <property type="match status" value="2"/>
</dbReference>
<evidence type="ECO:0000256" key="8">
    <source>
        <dbReference type="PROSITE-ProRule" id="PRU00703"/>
    </source>
</evidence>
<evidence type="ECO:0000256" key="3">
    <source>
        <dbReference type="ARBA" id="ARBA00022692"/>
    </source>
</evidence>
<dbReference type="CDD" id="cd04590">
    <property type="entry name" value="CBS_pair_CorC_HlyC_assoc"/>
    <property type="match status" value="1"/>
</dbReference>
<dbReference type="InterPro" id="IPR005170">
    <property type="entry name" value="Transptr-assoc_dom"/>
</dbReference>
<dbReference type="AlphaFoldDB" id="A0A9D1F3X5"/>
<reference evidence="13" key="1">
    <citation type="submission" date="2020-10" db="EMBL/GenBank/DDBJ databases">
        <authorList>
            <person name="Gilroy R."/>
        </authorList>
    </citation>
    <scope>NUCLEOTIDE SEQUENCE</scope>
    <source>
        <strain evidence="13">CHK178-757</strain>
    </source>
</reference>
<feature type="transmembrane region" description="Helical" evidence="10">
    <location>
        <begin position="100"/>
        <end position="122"/>
    </location>
</feature>
<accession>A0A9D1F3X5</accession>
<feature type="transmembrane region" description="Helical" evidence="10">
    <location>
        <begin position="12"/>
        <end position="31"/>
    </location>
</feature>
<dbReference type="Pfam" id="PF01595">
    <property type="entry name" value="CNNM"/>
    <property type="match status" value="1"/>
</dbReference>
<keyword evidence="7 9" id="KW-0472">Membrane</keyword>
<dbReference type="InterPro" id="IPR002550">
    <property type="entry name" value="CNNM"/>
</dbReference>
<evidence type="ECO:0000256" key="10">
    <source>
        <dbReference type="SAM" id="Phobius"/>
    </source>
</evidence>
<keyword evidence="3 9" id="KW-0812">Transmembrane</keyword>
<dbReference type="SMART" id="SM01091">
    <property type="entry name" value="CorC_HlyC"/>
    <property type="match status" value="1"/>
</dbReference>